<dbReference type="EMBL" id="FO203431">
    <property type="protein sequence ID" value="CCH87793.1"/>
    <property type="molecule type" value="Genomic_DNA"/>
</dbReference>
<dbReference type="PANTHER" id="PTHR30483">
    <property type="entry name" value="LEUCINE-SPECIFIC-BINDING PROTEIN"/>
    <property type="match status" value="1"/>
</dbReference>
<organism evidence="5 6">
    <name type="scientific">Modestobacter italicus (strain DSM 44449 / CECT 9708 / BC 501)</name>
    <dbReference type="NCBI Taxonomy" id="2732864"/>
    <lineage>
        <taxon>Bacteria</taxon>
        <taxon>Bacillati</taxon>
        <taxon>Actinomycetota</taxon>
        <taxon>Actinomycetes</taxon>
        <taxon>Geodermatophilales</taxon>
        <taxon>Geodermatophilaceae</taxon>
        <taxon>Modestobacter</taxon>
    </lineage>
</organism>
<dbReference type="HOGENOM" id="CLU_027128_1_2_11"/>
<dbReference type="OMA" id="YQFITSW"/>
<comment type="similarity">
    <text evidence="1">Belongs to the leucine-binding protein family.</text>
</comment>
<evidence type="ECO:0000313" key="5">
    <source>
        <dbReference type="EMBL" id="CCH87793.1"/>
    </source>
</evidence>
<dbReference type="PANTHER" id="PTHR30483:SF6">
    <property type="entry name" value="PERIPLASMIC BINDING PROTEIN OF ABC TRANSPORTER FOR NATURAL AMINO ACIDS"/>
    <property type="match status" value="1"/>
</dbReference>
<keyword evidence="2" id="KW-0732">Signal</keyword>
<dbReference type="Gene3D" id="3.40.50.2300">
    <property type="match status" value="2"/>
</dbReference>
<dbReference type="KEGG" id="mmar:MODMU_2361"/>
<evidence type="ECO:0000313" key="6">
    <source>
        <dbReference type="Proteomes" id="UP000006461"/>
    </source>
</evidence>
<gene>
    <name evidence="5" type="ordered locus">MODMU_2361</name>
</gene>
<evidence type="ECO:0000256" key="1">
    <source>
        <dbReference type="ARBA" id="ARBA00010062"/>
    </source>
</evidence>
<reference evidence="5 6" key="1">
    <citation type="journal article" date="2012" name="J. Bacteriol.">
        <title>Genome Sequence of Radiation-Resistant Modestobacter marinus Strain BC501, a Representative Actinobacterium That Thrives on Calcareous Stone Surfaces.</title>
        <authorList>
            <person name="Normand P."/>
            <person name="Gury J."/>
            <person name="Pujic P."/>
            <person name="Chouaia B."/>
            <person name="Crotti E."/>
            <person name="Brusetti L."/>
            <person name="Daffonchio D."/>
            <person name="Vacherie B."/>
            <person name="Barbe V."/>
            <person name="Medigue C."/>
            <person name="Calteau A."/>
            <person name="Ghodhbane-Gtari F."/>
            <person name="Essoussi I."/>
            <person name="Nouioui I."/>
            <person name="Abbassi-Ghozzi I."/>
            <person name="Gtari M."/>
        </authorList>
    </citation>
    <scope>NUCLEOTIDE SEQUENCE [LARGE SCALE GENOMIC DNA]</scope>
    <source>
        <strain evidence="6">BC 501</strain>
    </source>
</reference>
<dbReference type="OrthoDB" id="3759485at2"/>
<dbReference type="Pfam" id="PF13458">
    <property type="entry name" value="Peripla_BP_6"/>
    <property type="match status" value="1"/>
</dbReference>
<dbReference type="InterPro" id="IPR028082">
    <property type="entry name" value="Peripla_BP_I"/>
</dbReference>
<dbReference type="eggNOG" id="COG0683">
    <property type="taxonomic scope" value="Bacteria"/>
</dbReference>
<feature type="domain" description="Leucine-binding protein" evidence="4">
    <location>
        <begin position="57"/>
        <end position="414"/>
    </location>
</feature>
<dbReference type="InterPro" id="IPR051010">
    <property type="entry name" value="BCAA_transport"/>
</dbReference>
<evidence type="ECO:0000256" key="3">
    <source>
        <dbReference type="SAM" id="MobiDB-lite"/>
    </source>
</evidence>
<accession>I4EWN0</accession>
<proteinExistence type="inferred from homology"/>
<dbReference type="Proteomes" id="UP000006461">
    <property type="component" value="Chromosome"/>
</dbReference>
<keyword evidence="6" id="KW-1185">Reference proteome</keyword>
<dbReference type="InterPro" id="IPR028081">
    <property type="entry name" value="Leu-bd"/>
</dbReference>
<evidence type="ECO:0000259" key="4">
    <source>
        <dbReference type="Pfam" id="PF13458"/>
    </source>
</evidence>
<dbReference type="AlphaFoldDB" id="I4EWN0"/>
<dbReference type="CDD" id="cd06332">
    <property type="entry name" value="PBP1_aromatic_compounds-like"/>
    <property type="match status" value="1"/>
</dbReference>
<evidence type="ECO:0000256" key="2">
    <source>
        <dbReference type="ARBA" id="ARBA00022729"/>
    </source>
</evidence>
<dbReference type="STRING" id="477641.MODMU_2361"/>
<protein>
    <submittedName>
        <fullName evidence="5">ABC transport system, substrate-binding protein</fullName>
    </submittedName>
</protein>
<dbReference type="PATRIC" id="fig|477641.3.peg.2250"/>
<name>I4EWN0_MODI5</name>
<dbReference type="SUPFAM" id="SSF53822">
    <property type="entry name" value="Periplasmic binding protein-like I"/>
    <property type="match status" value="1"/>
</dbReference>
<feature type="region of interest" description="Disordered" evidence="3">
    <location>
        <begin position="432"/>
        <end position="461"/>
    </location>
</feature>
<sequence length="461" mass="47441">MRNSRSRLSGAGRLAAVTTVAVLGLVACGGSSGGGNDAADTGSETAAAPADAPEGAIKIGVLTTCGGPFATFEAQSLSGAKYALIKEAGGKADGTDPQDQVTGATVGDTPVAVSYGCSDATPDKAVAEARRLVEQVGVQILLGPLSGDEGVAVAEYAKSQPDVTFVNGTSGAQSTTLQVKAPNFFRFGGDGAQWLAGLGTYAYKEKGWRKVAILGEDYSFPYTQAAGFVSEFTSLGGEVTARSWVPLTQTDWSSPVAQLPRDVDGVLLLTGGTNTIAAEKAFIQIGKKPGDFLLGGAVVMDPTSFTVGDQLDGLVGASPVPVGSDEAAWQEYLDGFAGEFPDVDAQSLFTALYYDGMQAILEALEQTGGTLDDPAAFQQALGALAPTFPRGAVTLDENRNSVQPNYVVQIVSDGGELTFKLISTIDDVDQTFGGLFGPDSPDPSRDEPEKATGNPPPWAND</sequence>
<dbReference type="PROSITE" id="PS51257">
    <property type="entry name" value="PROKAR_LIPOPROTEIN"/>
    <property type="match status" value="1"/>
</dbReference>